<keyword evidence="2" id="KW-1185">Reference proteome</keyword>
<dbReference type="EMBL" id="BAABDK010000011">
    <property type="protein sequence ID" value="GAA4031001.1"/>
    <property type="molecule type" value="Genomic_DNA"/>
</dbReference>
<proteinExistence type="predicted"/>
<protein>
    <recommendedName>
        <fullName evidence="3">Antitoxin VbhA domain-containing protein</fullName>
    </recommendedName>
</protein>
<dbReference type="RefSeq" id="WP_345052110.1">
    <property type="nucleotide sequence ID" value="NZ_BAABDK010000011.1"/>
</dbReference>
<evidence type="ECO:0000313" key="1">
    <source>
        <dbReference type="EMBL" id="GAA4031001.1"/>
    </source>
</evidence>
<reference evidence="2" key="1">
    <citation type="journal article" date="2019" name="Int. J. Syst. Evol. Microbiol.">
        <title>The Global Catalogue of Microorganisms (GCM) 10K type strain sequencing project: providing services to taxonomists for standard genome sequencing and annotation.</title>
        <authorList>
            <consortium name="The Broad Institute Genomics Platform"/>
            <consortium name="The Broad Institute Genome Sequencing Center for Infectious Disease"/>
            <person name="Wu L."/>
            <person name="Ma J."/>
        </authorList>
    </citation>
    <scope>NUCLEOTIDE SEQUENCE [LARGE SCALE GENOMIC DNA]</scope>
    <source>
        <strain evidence="2">JCM 17225</strain>
    </source>
</reference>
<organism evidence="1 2">
    <name type="scientific">Hymenobacter glaciei</name>
    <dbReference type="NCBI Taxonomy" id="877209"/>
    <lineage>
        <taxon>Bacteria</taxon>
        <taxon>Pseudomonadati</taxon>
        <taxon>Bacteroidota</taxon>
        <taxon>Cytophagia</taxon>
        <taxon>Cytophagales</taxon>
        <taxon>Hymenobacteraceae</taxon>
        <taxon>Hymenobacter</taxon>
    </lineage>
</organism>
<sequence length="67" mass="7567">MAYDSRFGPSAQTPQQRANVLRQLQLVYPKLHTRATAYAQQLYARYVAGELSWPDVRRALDDATGNA</sequence>
<dbReference type="Proteomes" id="UP001501469">
    <property type="component" value="Unassembled WGS sequence"/>
</dbReference>
<name>A0ABP7TTE1_9BACT</name>
<evidence type="ECO:0008006" key="3">
    <source>
        <dbReference type="Google" id="ProtNLM"/>
    </source>
</evidence>
<comment type="caution">
    <text evidence="1">The sequence shown here is derived from an EMBL/GenBank/DDBJ whole genome shotgun (WGS) entry which is preliminary data.</text>
</comment>
<accession>A0ABP7TTE1</accession>
<evidence type="ECO:0000313" key="2">
    <source>
        <dbReference type="Proteomes" id="UP001501469"/>
    </source>
</evidence>
<gene>
    <name evidence="1" type="ORF">GCM10022409_14040</name>
</gene>